<dbReference type="InterPro" id="IPR051338">
    <property type="entry name" value="NodU/CmcH_Carbamoyltrnsfr"/>
</dbReference>
<dbReference type="PANTHER" id="PTHR34847">
    <property type="entry name" value="NODULATION PROTEIN U"/>
    <property type="match status" value="1"/>
</dbReference>
<dbReference type="SUPFAM" id="SSF53067">
    <property type="entry name" value="Actin-like ATPase domain"/>
    <property type="match status" value="1"/>
</dbReference>
<gene>
    <name evidence="5" type="ORF">IXB28_11165</name>
</gene>
<dbReference type="EMBL" id="JADOER010000009">
    <property type="protein sequence ID" value="MBT9312768.1"/>
    <property type="molecule type" value="Genomic_DNA"/>
</dbReference>
<dbReference type="Pfam" id="PF16861">
    <property type="entry name" value="Carbam_trans_C"/>
    <property type="match status" value="1"/>
</dbReference>
<accession>A0ABS5Y4K6</accession>
<dbReference type="CDD" id="cd24098">
    <property type="entry name" value="ASKHA_NBD_TobZ_N"/>
    <property type="match status" value="1"/>
</dbReference>
<sequence>MSQYFLGLNLSHERSAAIVKDGEILVAIEQERLDRQKYSIGFMLQSPGVTARMQPPHDAIRYCLDSCGITLNDLTAVTANMPGHDFAPTIMRNTLPADIADRVLAIPSHHLAHAYSAYWPSGFDDALVLVIDATGTTHQDHRTESYTLYEGHGHTLSTLHSETVDSHLTGLSTLGFLYEYVTRKAGFVSKMGNTNVSHAEAGKLMGLAPFGGEQANFHDWIKPVDNSYSLSISPYDIFLEIAALEKTYDNGEGKPYLRPYLVDLAYKIQSELEKALKHIVKLAMERTGLKKLCIAGGVGLNSVANYRLFKDLGLDDIFIFPAASDSGIAAGAALWAYGQQGGVKRPALTQATLGHGYGPPQVSQALEQFEDLIEFEELTPADMVERSAQALAQGNIVARFEGGAEYGPRALGHRSIMADPTFKRMRDIINARVKFREAFRPFAPVIPLEAVDQVFELDGKSPFMLMVAPIKPEMQQQIPAVTHVDGTGRVQTVTAEHNPYFHQLCHQLVDLRQGPPVLLNTSFNVAGQPIVETPAEAIQTFLNTDIDYLAIENVWIAKKHVRVQNYGEHLSKTGDAVVPQGLPPNQPAVTELMAKLDRALFFGKCDRCPWSDTELKQLSKLGARYKETSVLFPDSPVMGPLHSRVTQDVVWIFDPLNSSTLVNLAEESGLSKQHFTGSANQKSELKAPAKVSGHSLSSAIRLASKVNGVRGRQLHQPTQPRSYSFDQVKLLMALVSDQPGWQENIRHQLCLTHGELAQQIQWAHEQLKHYGVKLAHREAAEDSIDSPLPSASAHTLAPFEASDFTLRHQLGELRHCLQQADYTLTTICQKLDVESLQSIEPTRLHYYDRFRLGHSQLDDLIRLFLLRVALPQTRLQEILGPSLTQLLIGLGLLIQRGEQWSSRIDLFCVEGLYIATDHRYMLLSEDSMDESPVMYIGADSQGLVYTAPRHSVAAILDLCCGSGVQGLVASRYGQQITSVDLNPRAIRFSRFNAQLNDIRNIQFHQGSLYQPVAGQTFDTILANPPFVPSPSRDLGFRDGGANGEEILAAIIRDSARHLKPQGQVFIVTDLVDVQQYQAKLNQWWGGGKAHQLVLCTADRDDVLFSVPHSHAPFGQSLEEYNTELERWLNNFHGAGLQAVNFGYILIQQQSQQPSASYFCRTIHNPTQGIYDFVAGYFHMRQLLASPSREDCYLSLLPNLRFRIESGLGDTQQHIELFVPDDPYFTTYQINEDLYETLQTIQRLRPQWSRFVTPANQAQLEDLICKGLLQLSVQRPQSPERQNLEKLFSQSGETAGIVELRTKTTPTCLSAYLG</sequence>
<comment type="caution">
    <text evidence="5">The sequence shown here is derived from an EMBL/GenBank/DDBJ whole genome shotgun (WGS) entry which is preliminary data.</text>
</comment>
<keyword evidence="6" id="KW-1185">Reference proteome</keyword>
<dbReference type="InterPro" id="IPR031730">
    <property type="entry name" value="Carbam_trans_C"/>
</dbReference>
<organism evidence="5 6">
    <name type="scientific">Leptothoe kymatousa TAU-MAC 1615</name>
    <dbReference type="NCBI Taxonomy" id="2364775"/>
    <lineage>
        <taxon>Bacteria</taxon>
        <taxon>Bacillati</taxon>
        <taxon>Cyanobacteriota</taxon>
        <taxon>Cyanophyceae</taxon>
        <taxon>Nodosilineales</taxon>
        <taxon>Cymatolegaceae</taxon>
        <taxon>Leptothoe</taxon>
        <taxon>Leptothoe kymatousa</taxon>
    </lineage>
</organism>
<dbReference type="Gene3D" id="3.30.420.40">
    <property type="match status" value="2"/>
</dbReference>
<comment type="similarity">
    <text evidence="1">Belongs to the NodU/CmcH family.</text>
</comment>
<reference evidence="5 6" key="1">
    <citation type="journal article" date="2021" name="Mar. Drugs">
        <title>Genome Reduction and Secondary Metabolism of the Marine Sponge-Associated Cyanobacterium Leptothoe.</title>
        <authorList>
            <person name="Konstantinou D."/>
            <person name="Popin R.V."/>
            <person name="Fewer D.P."/>
            <person name="Sivonen K."/>
            <person name="Gkelis S."/>
        </authorList>
    </citation>
    <scope>NUCLEOTIDE SEQUENCE [LARGE SCALE GENOMIC DNA]</scope>
    <source>
        <strain evidence="5 6">TAU-MAC 1615</strain>
    </source>
</reference>
<evidence type="ECO:0000259" key="3">
    <source>
        <dbReference type="Pfam" id="PF05175"/>
    </source>
</evidence>
<feature type="domain" description="Carbamoyltransferase" evidence="2">
    <location>
        <begin position="78"/>
        <end position="334"/>
    </location>
</feature>
<evidence type="ECO:0000256" key="1">
    <source>
        <dbReference type="ARBA" id="ARBA00006129"/>
    </source>
</evidence>
<dbReference type="GO" id="GO:0032259">
    <property type="term" value="P:methylation"/>
    <property type="evidence" value="ECO:0007669"/>
    <property type="project" value="UniProtKB-KW"/>
</dbReference>
<dbReference type="GO" id="GO:0008168">
    <property type="term" value="F:methyltransferase activity"/>
    <property type="evidence" value="ECO:0007669"/>
    <property type="project" value="UniProtKB-KW"/>
</dbReference>
<feature type="domain" description="Methyltransferase small" evidence="3">
    <location>
        <begin position="941"/>
        <end position="1082"/>
    </location>
</feature>
<dbReference type="PANTHER" id="PTHR34847:SF1">
    <property type="entry name" value="NODULATION PROTEIN U"/>
    <property type="match status" value="1"/>
</dbReference>
<dbReference type="Proteomes" id="UP001196661">
    <property type="component" value="Unassembled WGS sequence"/>
</dbReference>
<evidence type="ECO:0000259" key="2">
    <source>
        <dbReference type="Pfam" id="PF02543"/>
    </source>
</evidence>
<dbReference type="Pfam" id="PF05175">
    <property type="entry name" value="MTS"/>
    <property type="match status" value="1"/>
</dbReference>
<keyword evidence="5" id="KW-0808">Transferase</keyword>
<proteinExistence type="inferred from homology"/>
<dbReference type="InterPro" id="IPR043129">
    <property type="entry name" value="ATPase_NBD"/>
</dbReference>
<dbReference type="InterPro" id="IPR002052">
    <property type="entry name" value="DNA_methylase_N6_adenine_CS"/>
</dbReference>
<dbReference type="InterPro" id="IPR029063">
    <property type="entry name" value="SAM-dependent_MTases_sf"/>
</dbReference>
<feature type="domain" description="Carbamoyltransferase C-terminal" evidence="4">
    <location>
        <begin position="388"/>
        <end position="558"/>
    </location>
</feature>
<dbReference type="RefSeq" id="WP_215618655.1">
    <property type="nucleotide sequence ID" value="NZ_JADOER010000009.1"/>
</dbReference>
<dbReference type="PROSITE" id="PS00092">
    <property type="entry name" value="N6_MTASE"/>
    <property type="match status" value="1"/>
</dbReference>
<dbReference type="Pfam" id="PF02543">
    <property type="entry name" value="Carbam_trans_N"/>
    <property type="match status" value="1"/>
</dbReference>
<evidence type="ECO:0000259" key="4">
    <source>
        <dbReference type="Pfam" id="PF16861"/>
    </source>
</evidence>
<dbReference type="InterPro" id="IPR003696">
    <property type="entry name" value="Carbtransf_dom"/>
</dbReference>
<dbReference type="InterPro" id="IPR007848">
    <property type="entry name" value="Small_mtfrase_dom"/>
</dbReference>
<dbReference type="CDD" id="cd02440">
    <property type="entry name" value="AdoMet_MTases"/>
    <property type="match status" value="1"/>
</dbReference>
<dbReference type="Gene3D" id="3.40.50.150">
    <property type="entry name" value="Vaccinia Virus protein VP39"/>
    <property type="match status" value="1"/>
</dbReference>
<dbReference type="InterPro" id="IPR038152">
    <property type="entry name" value="Carbam_trans_C_sf"/>
</dbReference>
<keyword evidence="5" id="KW-0489">Methyltransferase</keyword>
<protein>
    <submittedName>
        <fullName evidence="5">Methyltransferase</fullName>
    </submittedName>
</protein>
<evidence type="ECO:0000313" key="5">
    <source>
        <dbReference type="EMBL" id="MBT9312768.1"/>
    </source>
</evidence>
<name>A0ABS5Y4K6_9CYAN</name>
<evidence type="ECO:0000313" key="6">
    <source>
        <dbReference type="Proteomes" id="UP001196661"/>
    </source>
</evidence>
<dbReference type="SUPFAM" id="SSF53335">
    <property type="entry name" value="S-adenosyl-L-methionine-dependent methyltransferases"/>
    <property type="match status" value="1"/>
</dbReference>
<dbReference type="Gene3D" id="3.90.870.20">
    <property type="entry name" value="Carbamoyltransferase, C-terminal domain"/>
    <property type="match status" value="1"/>
</dbReference>